<keyword evidence="1" id="KW-1133">Transmembrane helix</keyword>
<keyword evidence="1" id="KW-0812">Transmembrane</keyword>
<proteinExistence type="predicted"/>
<feature type="non-terminal residue" evidence="2">
    <location>
        <position position="114"/>
    </location>
</feature>
<evidence type="ECO:0000256" key="1">
    <source>
        <dbReference type="SAM" id="Phobius"/>
    </source>
</evidence>
<evidence type="ECO:0000313" key="2">
    <source>
        <dbReference type="EMBL" id="JAI27594.1"/>
    </source>
</evidence>
<protein>
    <submittedName>
        <fullName evidence="2">Uncharacterized protein</fullName>
    </submittedName>
</protein>
<sequence>SNAVAFRSRSVVDASTQCFVVHLLNVKSILKCLNYIWDFHSSCTPINHLKNNKESNNRSSVFNKSTKMYLRQVLCHACVFVFLFWAVRAQDVTTASTAATSTSGALETSATTTS</sequence>
<reference evidence="2" key="1">
    <citation type="submission" date="2015-06" db="EMBL/GenBank/DDBJ databases">
        <authorList>
            <person name="Hoefler B.C."/>
            <person name="Straight P.D."/>
        </authorList>
    </citation>
    <scope>NUCLEOTIDE SEQUENCE</scope>
</reference>
<accession>A0A0K8ULK5</accession>
<organism evidence="2">
    <name type="scientific">Bactrocera latifrons</name>
    <name type="common">Malaysian fruit fly</name>
    <name type="synonym">Chaetodacus latifrons</name>
    <dbReference type="NCBI Taxonomy" id="174628"/>
    <lineage>
        <taxon>Eukaryota</taxon>
        <taxon>Metazoa</taxon>
        <taxon>Ecdysozoa</taxon>
        <taxon>Arthropoda</taxon>
        <taxon>Hexapoda</taxon>
        <taxon>Insecta</taxon>
        <taxon>Pterygota</taxon>
        <taxon>Neoptera</taxon>
        <taxon>Endopterygota</taxon>
        <taxon>Diptera</taxon>
        <taxon>Brachycera</taxon>
        <taxon>Muscomorpha</taxon>
        <taxon>Tephritoidea</taxon>
        <taxon>Tephritidae</taxon>
        <taxon>Bactrocera</taxon>
        <taxon>Bactrocera</taxon>
    </lineage>
</organism>
<feature type="transmembrane region" description="Helical" evidence="1">
    <location>
        <begin position="68"/>
        <end position="87"/>
    </location>
</feature>
<feature type="non-terminal residue" evidence="2">
    <location>
        <position position="1"/>
    </location>
</feature>
<dbReference type="AlphaFoldDB" id="A0A0K8ULK5"/>
<keyword evidence="1" id="KW-0472">Membrane</keyword>
<dbReference type="EMBL" id="GDHF01024720">
    <property type="protein sequence ID" value="JAI27594.1"/>
    <property type="molecule type" value="Transcribed_RNA"/>
</dbReference>
<gene>
    <name evidence="2" type="ORF">c0_g1_i1</name>
</gene>
<name>A0A0K8ULK5_BACLA</name>